<dbReference type="InterPro" id="IPR006091">
    <property type="entry name" value="Acyl-CoA_Oxase/DH_mid-dom"/>
</dbReference>
<gene>
    <name evidence="9" type="ORF">SYYSPA8_00335</name>
</gene>
<dbReference type="PANTHER" id="PTHR43884">
    <property type="entry name" value="ACYL-COA DEHYDROGENASE"/>
    <property type="match status" value="1"/>
</dbReference>
<evidence type="ECO:0000259" key="6">
    <source>
        <dbReference type="Pfam" id="PF00441"/>
    </source>
</evidence>
<dbReference type="InterPro" id="IPR037069">
    <property type="entry name" value="AcylCoA_DH/ox_N_sf"/>
</dbReference>
<dbReference type="Gene3D" id="1.10.540.10">
    <property type="entry name" value="Acyl-CoA dehydrogenase/oxidase, N-terminal domain"/>
    <property type="match status" value="1"/>
</dbReference>
<dbReference type="InterPro" id="IPR009075">
    <property type="entry name" value="AcylCo_DH/oxidase_C"/>
</dbReference>
<dbReference type="InterPro" id="IPR013786">
    <property type="entry name" value="AcylCoA_DH/ox_N"/>
</dbReference>
<dbReference type="Gene3D" id="2.40.110.10">
    <property type="entry name" value="Butyryl-CoA Dehydrogenase, subunit A, domain 2"/>
    <property type="match status" value="1"/>
</dbReference>
<feature type="domain" description="Acyl-CoA oxidase/dehydrogenase middle" evidence="7">
    <location>
        <begin position="131"/>
        <end position="240"/>
    </location>
</feature>
<evidence type="ECO:0000256" key="1">
    <source>
        <dbReference type="ARBA" id="ARBA00001974"/>
    </source>
</evidence>
<keyword evidence="10" id="KW-1185">Reference proteome</keyword>
<name>A0ABQ5NQQ2_9ACTN</name>
<evidence type="ECO:0000256" key="3">
    <source>
        <dbReference type="ARBA" id="ARBA00022630"/>
    </source>
</evidence>
<sequence>MAIDFTLTPEQLRLRQSAREFARRVLTGVGPATRHLTTPEERWRATRPAYERMIAEGWLRRILPAPVGGEGQGMVDFALIAEEFTAVDADVSLTLFAVTLGLTPLMAAGSPEQIREHFGRFLEPSGAPLAAFAFSEPGGSANYDAPAPAEGIRTTAVLDEDRDEWVVNGAKKWVSSAGGWDGTGPDLLAVVCRTDRDAPPDRALSVLLVPGPVAGLTVAAGLDLLGHRAHQTPLITLRDVRVPRGNVLGAPGSGGAVVAGSFIPTAALVGVLALARMRAAFEFALAFARREHRAGAVPIIDHQAVGYALADAKSAMEAVRYLSWKACHALDTGSPAAAELALHAKIFGSETAVRVITDLMRVVGMESYSHENPLAGILQDALVYPLFDGGNMGVRRRQLHGMLADPAYDPSATFLGSAPQRS</sequence>
<organism evidence="9 10">
    <name type="scientific">Streptomyces yaizuensis</name>
    <dbReference type="NCBI Taxonomy" id="2989713"/>
    <lineage>
        <taxon>Bacteria</taxon>
        <taxon>Bacillati</taxon>
        <taxon>Actinomycetota</taxon>
        <taxon>Actinomycetes</taxon>
        <taxon>Kitasatosporales</taxon>
        <taxon>Streptomycetaceae</taxon>
        <taxon>Streptomyces</taxon>
    </lineage>
</organism>
<dbReference type="EMBL" id="BSBI01000001">
    <property type="protein sequence ID" value="GLF92686.1"/>
    <property type="molecule type" value="Genomic_DNA"/>
</dbReference>
<keyword evidence="5" id="KW-0560">Oxidoreductase</keyword>
<evidence type="ECO:0000259" key="7">
    <source>
        <dbReference type="Pfam" id="PF02770"/>
    </source>
</evidence>
<dbReference type="InterPro" id="IPR036250">
    <property type="entry name" value="AcylCo_DH-like_C"/>
</dbReference>
<reference evidence="9 10" key="1">
    <citation type="submission" date="2022-10" db="EMBL/GenBank/DDBJ databases">
        <title>Draft genome sequence of Streptomyces sp. YSPA8.</title>
        <authorList>
            <person name="Moriuchi R."/>
            <person name="Dohra H."/>
            <person name="Yamamura H."/>
            <person name="Kodani S."/>
        </authorList>
    </citation>
    <scope>NUCLEOTIDE SEQUENCE [LARGE SCALE GENOMIC DNA]</scope>
    <source>
        <strain evidence="9 10">YSPA8</strain>
    </source>
</reference>
<dbReference type="Proteomes" id="UP001291653">
    <property type="component" value="Unassembled WGS sequence"/>
</dbReference>
<dbReference type="CDD" id="cd00567">
    <property type="entry name" value="ACAD"/>
    <property type="match status" value="1"/>
</dbReference>
<comment type="similarity">
    <text evidence="2 5">Belongs to the acyl-CoA dehydrogenase family.</text>
</comment>
<comment type="caution">
    <text evidence="9">The sequence shown here is derived from an EMBL/GenBank/DDBJ whole genome shotgun (WGS) entry which is preliminary data.</text>
</comment>
<dbReference type="Pfam" id="PF02770">
    <property type="entry name" value="Acyl-CoA_dh_M"/>
    <property type="match status" value="1"/>
</dbReference>
<dbReference type="InterPro" id="IPR046373">
    <property type="entry name" value="Acyl-CoA_Oxase/DH_mid-dom_sf"/>
</dbReference>
<keyword evidence="4 5" id="KW-0274">FAD</keyword>
<evidence type="ECO:0000313" key="9">
    <source>
        <dbReference type="EMBL" id="GLF92686.1"/>
    </source>
</evidence>
<keyword evidence="3 5" id="KW-0285">Flavoprotein</keyword>
<evidence type="ECO:0000259" key="8">
    <source>
        <dbReference type="Pfam" id="PF02771"/>
    </source>
</evidence>
<dbReference type="Gene3D" id="1.20.140.10">
    <property type="entry name" value="Butyryl-CoA Dehydrogenase, subunit A, domain 3"/>
    <property type="match status" value="1"/>
</dbReference>
<accession>A0ABQ5NQQ2</accession>
<dbReference type="SUPFAM" id="SSF47203">
    <property type="entry name" value="Acyl-CoA dehydrogenase C-terminal domain-like"/>
    <property type="match status" value="1"/>
</dbReference>
<comment type="cofactor">
    <cofactor evidence="1 5">
        <name>FAD</name>
        <dbReference type="ChEBI" id="CHEBI:57692"/>
    </cofactor>
</comment>
<evidence type="ECO:0000256" key="5">
    <source>
        <dbReference type="RuleBase" id="RU362125"/>
    </source>
</evidence>
<evidence type="ECO:0000256" key="4">
    <source>
        <dbReference type="ARBA" id="ARBA00022827"/>
    </source>
</evidence>
<dbReference type="SUPFAM" id="SSF56645">
    <property type="entry name" value="Acyl-CoA dehydrogenase NM domain-like"/>
    <property type="match status" value="1"/>
</dbReference>
<evidence type="ECO:0000256" key="2">
    <source>
        <dbReference type="ARBA" id="ARBA00009347"/>
    </source>
</evidence>
<evidence type="ECO:0000313" key="10">
    <source>
        <dbReference type="Proteomes" id="UP001291653"/>
    </source>
</evidence>
<protein>
    <submittedName>
        <fullName evidence="9">Acyl-CoA dehydrogenase family protein</fullName>
    </submittedName>
</protein>
<dbReference type="RefSeq" id="WP_323444812.1">
    <property type="nucleotide sequence ID" value="NZ_BSBI01000001.1"/>
</dbReference>
<dbReference type="InterPro" id="IPR009100">
    <property type="entry name" value="AcylCoA_DH/oxidase_NM_dom_sf"/>
</dbReference>
<feature type="domain" description="Acyl-CoA dehydrogenase/oxidase N-terminal" evidence="8">
    <location>
        <begin position="8"/>
        <end position="117"/>
    </location>
</feature>
<proteinExistence type="inferred from homology"/>
<dbReference type="Pfam" id="PF02771">
    <property type="entry name" value="Acyl-CoA_dh_N"/>
    <property type="match status" value="1"/>
</dbReference>
<dbReference type="Pfam" id="PF00441">
    <property type="entry name" value="Acyl-CoA_dh_1"/>
    <property type="match status" value="1"/>
</dbReference>
<dbReference type="PANTHER" id="PTHR43884:SF12">
    <property type="entry name" value="ISOVALERYL-COA DEHYDROGENASE, MITOCHONDRIAL-RELATED"/>
    <property type="match status" value="1"/>
</dbReference>
<feature type="domain" description="Acyl-CoA dehydrogenase/oxidase C-terminal" evidence="6">
    <location>
        <begin position="253"/>
        <end position="391"/>
    </location>
</feature>